<dbReference type="OrthoDB" id="5198533at2"/>
<keyword evidence="3" id="KW-1185">Reference proteome</keyword>
<dbReference type="AlphaFoldDB" id="A0A2P8DGT4"/>
<dbReference type="EMBL" id="PYGA01000011">
    <property type="protein sequence ID" value="PSK96421.1"/>
    <property type="molecule type" value="Genomic_DNA"/>
</dbReference>
<evidence type="ECO:0000313" key="3">
    <source>
        <dbReference type="Proteomes" id="UP000240542"/>
    </source>
</evidence>
<organism evidence="2 3">
    <name type="scientific">Murinocardiopsis flavida</name>
    <dbReference type="NCBI Taxonomy" id="645275"/>
    <lineage>
        <taxon>Bacteria</taxon>
        <taxon>Bacillati</taxon>
        <taxon>Actinomycetota</taxon>
        <taxon>Actinomycetes</taxon>
        <taxon>Streptosporangiales</taxon>
        <taxon>Nocardiopsidaceae</taxon>
        <taxon>Murinocardiopsis</taxon>
    </lineage>
</organism>
<proteinExistence type="predicted"/>
<dbReference type="RefSeq" id="WP_106583826.1">
    <property type="nucleotide sequence ID" value="NZ_PYGA01000011.1"/>
</dbReference>
<sequence length="201" mass="21360">MNIYADRPARFLVQVLADVFALAWMAWWVWAAMGLHAAVLAFATPGELLEKAGGGLSSNMDTAAKNVREVPLAGDQLAKPFNSAGNAGESLSSAGVGFQESVGDMAFWLALVTAVIPIALVLLTWLPARARWIARASGARRLRAMAPEAASELLALRALSSARLGKLTAIHSDPVGAWRTGDAKSIDRFAALELHRMGLRA</sequence>
<accession>A0A2P8DGT4</accession>
<keyword evidence="1" id="KW-0472">Membrane</keyword>
<keyword evidence="1" id="KW-0812">Transmembrane</keyword>
<feature type="transmembrane region" description="Helical" evidence="1">
    <location>
        <begin position="105"/>
        <end position="126"/>
    </location>
</feature>
<gene>
    <name evidence="2" type="ORF">CLV63_11115</name>
</gene>
<protein>
    <recommendedName>
        <fullName evidence="4">Transmembrane protein</fullName>
    </recommendedName>
</protein>
<dbReference type="Proteomes" id="UP000240542">
    <property type="component" value="Unassembled WGS sequence"/>
</dbReference>
<reference evidence="2 3" key="1">
    <citation type="submission" date="2018-03" db="EMBL/GenBank/DDBJ databases">
        <title>Genomic Encyclopedia of Archaeal and Bacterial Type Strains, Phase II (KMG-II): from individual species to whole genera.</title>
        <authorList>
            <person name="Goeker M."/>
        </authorList>
    </citation>
    <scope>NUCLEOTIDE SEQUENCE [LARGE SCALE GENOMIC DNA]</scope>
    <source>
        <strain evidence="2 3">DSM 45312</strain>
    </source>
</reference>
<evidence type="ECO:0000256" key="1">
    <source>
        <dbReference type="SAM" id="Phobius"/>
    </source>
</evidence>
<keyword evidence="1" id="KW-1133">Transmembrane helix</keyword>
<evidence type="ECO:0000313" key="2">
    <source>
        <dbReference type="EMBL" id="PSK96421.1"/>
    </source>
</evidence>
<name>A0A2P8DGT4_9ACTN</name>
<comment type="caution">
    <text evidence="2">The sequence shown here is derived from an EMBL/GenBank/DDBJ whole genome shotgun (WGS) entry which is preliminary data.</text>
</comment>
<evidence type="ECO:0008006" key="4">
    <source>
        <dbReference type="Google" id="ProtNLM"/>
    </source>
</evidence>